<dbReference type="AlphaFoldDB" id="X1DMT6"/>
<organism evidence="1">
    <name type="scientific">marine sediment metagenome</name>
    <dbReference type="NCBI Taxonomy" id="412755"/>
    <lineage>
        <taxon>unclassified sequences</taxon>
        <taxon>metagenomes</taxon>
        <taxon>ecological metagenomes</taxon>
    </lineage>
</organism>
<accession>X1DMT6</accession>
<sequence length="31" mass="3668">MLDLKNIPLVVKQLILQFIYNINDIIIENNL</sequence>
<protein>
    <submittedName>
        <fullName evidence="1">Uncharacterized protein</fullName>
    </submittedName>
</protein>
<feature type="non-terminal residue" evidence="1">
    <location>
        <position position="31"/>
    </location>
</feature>
<gene>
    <name evidence="1" type="ORF">S01H4_57269</name>
</gene>
<dbReference type="EMBL" id="BART01033288">
    <property type="protein sequence ID" value="GAH06319.1"/>
    <property type="molecule type" value="Genomic_DNA"/>
</dbReference>
<comment type="caution">
    <text evidence="1">The sequence shown here is derived from an EMBL/GenBank/DDBJ whole genome shotgun (WGS) entry which is preliminary data.</text>
</comment>
<evidence type="ECO:0000313" key="1">
    <source>
        <dbReference type="EMBL" id="GAH06319.1"/>
    </source>
</evidence>
<name>X1DMT6_9ZZZZ</name>
<reference evidence="1" key="1">
    <citation type="journal article" date="2014" name="Front. Microbiol.">
        <title>High frequency of phylogenetically diverse reductive dehalogenase-homologous genes in deep subseafloor sedimentary metagenomes.</title>
        <authorList>
            <person name="Kawai M."/>
            <person name="Futagami T."/>
            <person name="Toyoda A."/>
            <person name="Takaki Y."/>
            <person name="Nishi S."/>
            <person name="Hori S."/>
            <person name="Arai W."/>
            <person name="Tsubouchi T."/>
            <person name="Morono Y."/>
            <person name="Uchiyama I."/>
            <person name="Ito T."/>
            <person name="Fujiyama A."/>
            <person name="Inagaki F."/>
            <person name="Takami H."/>
        </authorList>
    </citation>
    <scope>NUCLEOTIDE SEQUENCE</scope>
    <source>
        <strain evidence="1">Expedition CK06-06</strain>
    </source>
</reference>
<proteinExistence type="predicted"/>